<dbReference type="PANTHER" id="PTHR42080:SF3">
    <property type="entry name" value="SRR1-LIKE DOMAIN-CONTAINING PROTEIN"/>
    <property type="match status" value="1"/>
</dbReference>
<gene>
    <name evidence="2" type="ORF">ABOM_007713</name>
</gene>
<organism evidence="2 3">
    <name type="scientific">Aspergillus bombycis</name>
    <dbReference type="NCBI Taxonomy" id="109264"/>
    <lineage>
        <taxon>Eukaryota</taxon>
        <taxon>Fungi</taxon>
        <taxon>Dikarya</taxon>
        <taxon>Ascomycota</taxon>
        <taxon>Pezizomycotina</taxon>
        <taxon>Eurotiomycetes</taxon>
        <taxon>Eurotiomycetidae</taxon>
        <taxon>Eurotiales</taxon>
        <taxon>Aspergillaceae</taxon>
        <taxon>Aspergillus</taxon>
    </lineage>
</organism>
<sequence>LHLSVRSNNHAKRELRQTMADFHKVQELGLDEDTTLKILERLRHISQLYRTGKPLFPRRLLEDLSRQIDEGKEEVCIPDFDDVPQVYSLKVPNWCTDFANTYRINYQSIHYLSCPTPFCPEFVLRSDHAPVTIGYMRSSGPSGSTFEAIRGAFVRQRQIWLESPGRQNLEHHLATLKTTANIRKIVCFGLGSLGRLCGYHCTRAHTQHAAVETMAASLAKRGLNNSQEIKCYAQDPVYDEVDQEFLRSIGITPLEDPKGFLQVDEHTLVFSVSPNVPVKQIVADLHWPAAMIWNTVTPSEKDKCWVKRTEKNGTVGWTCPFTTDPDSGRVRRMIKHYAQAQLKDPADYFGDLTIYMKCEE</sequence>
<dbReference type="RefSeq" id="XP_022387978.1">
    <property type="nucleotide sequence ID" value="XM_022534842.1"/>
</dbReference>
<protein>
    <recommendedName>
        <fullName evidence="1">SRR1-like domain-containing protein</fullName>
    </recommendedName>
</protein>
<name>A0A1F7ZXQ0_9EURO</name>
<feature type="domain" description="SRR1-like" evidence="1">
    <location>
        <begin position="172"/>
        <end position="302"/>
    </location>
</feature>
<dbReference type="InterPro" id="IPR012942">
    <property type="entry name" value="SRR1-like"/>
</dbReference>
<accession>A0A1F7ZXQ0</accession>
<reference evidence="2 3" key="1">
    <citation type="journal article" date="2016" name="Genome Biol. Evol.">
        <title>Draft genome sequence of an aflatoxigenic Aspergillus species, A. bombycis.</title>
        <authorList>
            <person name="Moore G.G."/>
            <person name="Mack B.M."/>
            <person name="Beltz S.B."/>
            <person name="Gilbert M.K."/>
        </authorList>
    </citation>
    <scope>NUCLEOTIDE SEQUENCE [LARGE SCALE GENOMIC DNA]</scope>
    <source>
        <strain evidence="3">NRRL 26010</strain>
    </source>
</reference>
<keyword evidence="3" id="KW-1185">Reference proteome</keyword>
<feature type="non-terminal residue" evidence="2">
    <location>
        <position position="1"/>
    </location>
</feature>
<dbReference type="Proteomes" id="UP000179179">
    <property type="component" value="Unassembled WGS sequence"/>
</dbReference>
<dbReference type="PANTHER" id="PTHR42080">
    <property type="entry name" value="SRR1 DOMAIN-CONTAINING PROTEIN"/>
    <property type="match status" value="1"/>
</dbReference>
<dbReference type="OrthoDB" id="5230585at2759"/>
<dbReference type="AlphaFoldDB" id="A0A1F7ZXQ0"/>
<proteinExistence type="predicted"/>
<dbReference type="GeneID" id="34451103"/>
<dbReference type="Pfam" id="PF07985">
    <property type="entry name" value="SRR1"/>
    <property type="match status" value="1"/>
</dbReference>
<comment type="caution">
    <text evidence="2">The sequence shown here is derived from an EMBL/GenBank/DDBJ whole genome shotgun (WGS) entry which is preliminary data.</text>
</comment>
<dbReference type="EMBL" id="LYCR01000058">
    <property type="protein sequence ID" value="OGM44261.1"/>
    <property type="molecule type" value="Genomic_DNA"/>
</dbReference>
<evidence type="ECO:0000259" key="1">
    <source>
        <dbReference type="Pfam" id="PF07985"/>
    </source>
</evidence>
<evidence type="ECO:0000313" key="2">
    <source>
        <dbReference type="EMBL" id="OGM44261.1"/>
    </source>
</evidence>
<evidence type="ECO:0000313" key="3">
    <source>
        <dbReference type="Proteomes" id="UP000179179"/>
    </source>
</evidence>